<evidence type="ECO:0000256" key="1">
    <source>
        <dbReference type="ARBA" id="ARBA00004123"/>
    </source>
</evidence>
<feature type="region of interest" description="Disordered" evidence="6">
    <location>
        <begin position="107"/>
        <end position="131"/>
    </location>
</feature>
<keyword evidence="9" id="KW-1185">Reference proteome</keyword>
<proteinExistence type="predicted"/>
<evidence type="ECO:0000256" key="6">
    <source>
        <dbReference type="SAM" id="MobiDB-lite"/>
    </source>
</evidence>
<reference evidence="8" key="1">
    <citation type="submission" date="2020-06" db="EMBL/GenBank/DDBJ databases">
        <title>WGS assembly of Ceratodon purpureus strain R40.</title>
        <authorList>
            <person name="Carey S.B."/>
            <person name="Jenkins J."/>
            <person name="Shu S."/>
            <person name="Lovell J.T."/>
            <person name="Sreedasyam A."/>
            <person name="Maumus F."/>
            <person name="Tiley G.P."/>
            <person name="Fernandez-Pozo N."/>
            <person name="Barry K."/>
            <person name="Chen C."/>
            <person name="Wang M."/>
            <person name="Lipzen A."/>
            <person name="Daum C."/>
            <person name="Saski C.A."/>
            <person name="Payton A.C."/>
            <person name="Mcbreen J.C."/>
            <person name="Conrad R.E."/>
            <person name="Kollar L.M."/>
            <person name="Olsson S."/>
            <person name="Huttunen S."/>
            <person name="Landis J.B."/>
            <person name="Wickett N.J."/>
            <person name="Johnson M.G."/>
            <person name="Rensing S.A."/>
            <person name="Grimwood J."/>
            <person name="Schmutz J."/>
            <person name="Mcdaniel S.F."/>
        </authorList>
    </citation>
    <scope>NUCLEOTIDE SEQUENCE</scope>
    <source>
        <strain evidence="8">R40</strain>
    </source>
</reference>
<feature type="compositionally biased region" description="Polar residues" evidence="6">
    <location>
        <begin position="346"/>
        <end position="368"/>
    </location>
</feature>
<dbReference type="PROSITE" id="PS51032">
    <property type="entry name" value="AP2_ERF"/>
    <property type="match status" value="1"/>
</dbReference>
<keyword evidence="5" id="KW-0539">Nucleus</keyword>
<dbReference type="SMART" id="SM00380">
    <property type="entry name" value="AP2"/>
    <property type="match status" value="1"/>
</dbReference>
<dbReference type="GO" id="GO:0003677">
    <property type="term" value="F:DNA binding"/>
    <property type="evidence" value="ECO:0007669"/>
    <property type="project" value="UniProtKB-KW"/>
</dbReference>
<name>A0A8T0JEM2_CERPU</name>
<keyword evidence="2" id="KW-0805">Transcription regulation</keyword>
<sequence>MAAVMQQQRSGDIIEEFRHYLLEVDDVDNCLTARALPSYPECSTEGGDHDFSPDAFFGNILDEGSLMPRSPSAPSPAALVWSSADELDENYESDDWSCGDYALENHYPTPGDHIDPSSSHHNSVRVDQPGVSSTQEIVSNMLLALSGCRTQQQLMSYNLTTDHPPVRGSVSETMSPSILGEFSEHCMDDEEGNHGNGIQAALNMESWPNLDSGQYLMPSDINFEADIQTSESSLRDSDPGESQTDGEASVQQSFNEDSQVKPKRVRTFNYRGVRRRPWGKFASEIRDSAQNGARKWLGTYDTAEEAAIAYDNAAFEMRGCKALLNFPLNAHIYSAIKAAKESAASDGTTTNSANSPKTRATKTQYTPRSSTAALLTDQRSYSELAVEVLKSRSPFKTSSMQSFEPTTNFFPHLDQIETSRVLEPTLDQMTGEERLARTLASTLARTMCTSTTTPESEFRAAMLKRAAELSQLSSYMQQLAGEGADLQSNPLPELPRSFTFQEQAALFNAVEQSIPTGNLATLASPQAGLRRSRSLLSFDEPCWEPSEKRISRSSDATRSWGSTCSL</sequence>
<keyword evidence="4" id="KW-0804">Transcription</keyword>
<dbReference type="CDD" id="cd00018">
    <property type="entry name" value="AP2"/>
    <property type="match status" value="1"/>
</dbReference>
<dbReference type="InterPro" id="IPR036955">
    <property type="entry name" value="AP2/ERF_dom_sf"/>
</dbReference>
<feature type="domain" description="AP2/ERF" evidence="7">
    <location>
        <begin position="269"/>
        <end position="327"/>
    </location>
</feature>
<dbReference type="PANTHER" id="PTHR31190:SF173">
    <property type="entry name" value="PATHOGENESIS-RELATED GENES TRANSCRIPTIONAL ACTIVATOR PTI5"/>
    <property type="match status" value="1"/>
</dbReference>
<evidence type="ECO:0000313" key="9">
    <source>
        <dbReference type="Proteomes" id="UP000822688"/>
    </source>
</evidence>
<dbReference type="GO" id="GO:0003700">
    <property type="term" value="F:DNA-binding transcription factor activity"/>
    <property type="evidence" value="ECO:0007669"/>
    <property type="project" value="InterPro"/>
</dbReference>
<feature type="compositionally biased region" description="Polar residues" evidence="6">
    <location>
        <begin position="240"/>
        <end position="257"/>
    </location>
</feature>
<evidence type="ECO:0000313" key="8">
    <source>
        <dbReference type="EMBL" id="KAG0593318.1"/>
    </source>
</evidence>
<dbReference type="InterPro" id="IPR044808">
    <property type="entry name" value="ERF_plant"/>
</dbReference>
<dbReference type="SUPFAM" id="SSF54171">
    <property type="entry name" value="DNA-binding domain"/>
    <property type="match status" value="1"/>
</dbReference>
<gene>
    <name evidence="8" type="ORF">KC19_1G321100</name>
</gene>
<dbReference type="EMBL" id="CM026421">
    <property type="protein sequence ID" value="KAG0593318.1"/>
    <property type="molecule type" value="Genomic_DNA"/>
</dbReference>
<evidence type="ECO:0000256" key="2">
    <source>
        <dbReference type="ARBA" id="ARBA00023015"/>
    </source>
</evidence>
<dbReference type="InterPro" id="IPR001471">
    <property type="entry name" value="AP2/ERF_dom"/>
</dbReference>
<feature type="region of interest" description="Disordered" evidence="6">
    <location>
        <begin position="341"/>
        <end position="368"/>
    </location>
</feature>
<feature type="region of interest" description="Disordered" evidence="6">
    <location>
        <begin position="230"/>
        <end position="262"/>
    </location>
</feature>
<accession>A0A8T0JEM2</accession>
<comment type="subcellular location">
    <subcellularLocation>
        <location evidence="1">Nucleus</location>
    </subcellularLocation>
</comment>
<keyword evidence="3" id="KW-0238">DNA-binding</keyword>
<protein>
    <recommendedName>
        <fullName evidence="7">AP2/ERF domain-containing protein</fullName>
    </recommendedName>
</protein>
<evidence type="ECO:0000259" key="7">
    <source>
        <dbReference type="PROSITE" id="PS51032"/>
    </source>
</evidence>
<dbReference type="InterPro" id="IPR016177">
    <property type="entry name" value="DNA-bd_dom_sf"/>
</dbReference>
<dbReference type="Gene3D" id="3.30.730.10">
    <property type="entry name" value="AP2/ERF domain"/>
    <property type="match status" value="1"/>
</dbReference>
<comment type="caution">
    <text evidence="8">The sequence shown here is derived from an EMBL/GenBank/DDBJ whole genome shotgun (WGS) entry which is preliminary data.</text>
</comment>
<dbReference type="Proteomes" id="UP000822688">
    <property type="component" value="Chromosome 1"/>
</dbReference>
<evidence type="ECO:0000256" key="3">
    <source>
        <dbReference type="ARBA" id="ARBA00023125"/>
    </source>
</evidence>
<organism evidence="8 9">
    <name type="scientific">Ceratodon purpureus</name>
    <name type="common">Fire moss</name>
    <name type="synonym">Dicranum purpureum</name>
    <dbReference type="NCBI Taxonomy" id="3225"/>
    <lineage>
        <taxon>Eukaryota</taxon>
        <taxon>Viridiplantae</taxon>
        <taxon>Streptophyta</taxon>
        <taxon>Embryophyta</taxon>
        <taxon>Bryophyta</taxon>
        <taxon>Bryophytina</taxon>
        <taxon>Bryopsida</taxon>
        <taxon>Dicranidae</taxon>
        <taxon>Pseudoditrichales</taxon>
        <taxon>Ditrichaceae</taxon>
        <taxon>Ceratodon</taxon>
    </lineage>
</organism>
<dbReference type="FunFam" id="3.30.730.10:FF:000001">
    <property type="entry name" value="Ethylene-responsive transcription factor 2"/>
    <property type="match status" value="1"/>
</dbReference>
<dbReference type="Pfam" id="PF00847">
    <property type="entry name" value="AP2"/>
    <property type="match status" value="1"/>
</dbReference>
<evidence type="ECO:0000256" key="5">
    <source>
        <dbReference type="ARBA" id="ARBA00023242"/>
    </source>
</evidence>
<dbReference type="GO" id="GO:0005634">
    <property type="term" value="C:nucleus"/>
    <property type="evidence" value="ECO:0007669"/>
    <property type="project" value="UniProtKB-SubCell"/>
</dbReference>
<dbReference type="AlphaFoldDB" id="A0A8T0JEM2"/>
<dbReference type="PANTHER" id="PTHR31190">
    <property type="entry name" value="DNA-BINDING DOMAIN"/>
    <property type="match status" value="1"/>
</dbReference>
<dbReference type="GO" id="GO:0009873">
    <property type="term" value="P:ethylene-activated signaling pathway"/>
    <property type="evidence" value="ECO:0007669"/>
    <property type="project" value="InterPro"/>
</dbReference>
<evidence type="ECO:0000256" key="4">
    <source>
        <dbReference type="ARBA" id="ARBA00023163"/>
    </source>
</evidence>
<dbReference type="PRINTS" id="PR00367">
    <property type="entry name" value="ETHRSPELEMNT"/>
</dbReference>